<dbReference type="EMBL" id="CP016757">
    <property type="protein sequence ID" value="ANZ46052.1"/>
    <property type="molecule type" value="Genomic_DNA"/>
</dbReference>
<dbReference type="EC" id="2.7.7.108" evidence="5"/>
<dbReference type="InterPro" id="IPR036597">
    <property type="entry name" value="Fido-like_dom_sf"/>
</dbReference>
<dbReference type="SUPFAM" id="SSF140931">
    <property type="entry name" value="Fic-like"/>
    <property type="match status" value="1"/>
</dbReference>
<protein>
    <recommendedName>
        <fullName evidence="5">protein adenylyltransferase</fullName>
        <ecNumber evidence="5">2.7.7.108</ecNumber>
    </recommendedName>
</protein>
<comment type="catalytic activity">
    <reaction evidence="7">
        <text>L-tyrosyl-[protein] + ATP = O-(5'-adenylyl)-L-tyrosyl-[protein] + diphosphate</text>
        <dbReference type="Rhea" id="RHEA:54288"/>
        <dbReference type="Rhea" id="RHEA-COMP:10136"/>
        <dbReference type="Rhea" id="RHEA-COMP:13846"/>
        <dbReference type="ChEBI" id="CHEBI:30616"/>
        <dbReference type="ChEBI" id="CHEBI:33019"/>
        <dbReference type="ChEBI" id="CHEBI:46858"/>
        <dbReference type="ChEBI" id="CHEBI:83624"/>
        <dbReference type="EC" id="2.7.7.108"/>
    </reaction>
</comment>
<proteinExistence type="predicted"/>
<evidence type="ECO:0000256" key="1">
    <source>
        <dbReference type="ARBA" id="ARBA00022679"/>
    </source>
</evidence>
<evidence type="ECO:0000259" key="8">
    <source>
        <dbReference type="PROSITE" id="PS51459"/>
    </source>
</evidence>
<evidence type="ECO:0000256" key="2">
    <source>
        <dbReference type="ARBA" id="ARBA00022695"/>
    </source>
</evidence>
<accession>A0A1B2I7V7</accession>
<evidence type="ECO:0000256" key="3">
    <source>
        <dbReference type="ARBA" id="ARBA00022741"/>
    </source>
</evidence>
<dbReference type="Proteomes" id="UP000093044">
    <property type="component" value="Chromosome"/>
</dbReference>
<dbReference type="GO" id="GO:0051302">
    <property type="term" value="P:regulation of cell division"/>
    <property type="evidence" value="ECO:0007669"/>
    <property type="project" value="TreeGrafter"/>
</dbReference>
<dbReference type="InterPro" id="IPR033788">
    <property type="entry name" value="VbhA-like"/>
</dbReference>
<dbReference type="GeneID" id="83058896"/>
<dbReference type="PROSITE" id="PS51459">
    <property type="entry name" value="FIDO"/>
    <property type="match status" value="1"/>
</dbReference>
<reference evidence="9" key="1">
    <citation type="submission" date="2016-08" db="EMBL/GenBank/DDBJ databases">
        <title>Complete genome of Cloacibacillus porcorum.</title>
        <authorList>
            <person name="Looft T."/>
            <person name="Bayles D.O."/>
            <person name="Alt D.P."/>
        </authorList>
    </citation>
    <scope>NUCLEOTIDE SEQUENCE [LARGE SCALE GENOMIC DNA]</scope>
    <source>
        <strain evidence="9">CL-84</strain>
    </source>
</reference>
<dbReference type="InterPro" id="IPR043038">
    <property type="entry name" value="VbhA_sf"/>
</dbReference>
<keyword evidence="10" id="KW-1185">Reference proteome</keyword>
<keyword evidence="4" id="KW-0067">ATP-binding</keyword>
<dbReference type="CDD" id="cd11586">
    <property type="entry name" value="VbhA_like"/>
    <property type="match status" value="1"/>
</dbReference>
<sequence length="387" mass="44105">MKRGEHCPYYDFDEYLRQGEPHRRKRAESWKTAIGLQAVDGLKPSAYLLETAKRHIEGDISIDEVKNLIDSYYQSKSGKAPEDGRTEEADKVSANITGLLNEKAFTFSPAGYISIHRRIFAGVFDFAGQIRDYNITKKEWVLRGDTVLYASAAELCAALEYDFAQEKRFNYSGLSVGAVAAHITKFVSDLWQVHAFGEGNTRTTAVFTIKYLRSIGFEVNNDTFVDNAWYFRNALVRANYRNYQKGIEANSEYLERFFRNLLLGERNELKNRFLLVGAHYEGDEHGLSRESAPNRHPTTSLQAPCKFNGGDPNILRLVMALGEKQMSVKEMLTAVNLRDRGNFTVSYLEPAIMDGFIRRLYPGKPNHPRQKYLLTDKGLALYRNAAF</sequence>
<keyword evidence="1" id="KW-0808">Transferase</keyword>
<keyword evidence="3" id="KW-0547">Nucleotide-binding</keyword>
<name>A0A1B2I7V7_9BACT</name>
<dbReference type="InterPro" id="IPR003812">
    <property type="entry name" value="Fido"/>
</dbReference>
<dbReference type="Pfam" id="PF02661">
    <property type="entry name" value="Fic"/>
    <property type="match status" value="1"/>
</dbReference>
<gene>
    <name evidence="9" type="ORF">BED41_13675</name>
</gene>
<keyword evidence="2" id="KW-0548">Nucleotidyltransferase</keyword>
<evidence type="ECO:0000256" key="4">
    <source>
        <dbReference type="ARBA" id="ARBA00022840"/>
    </source>
</evidence>
<dbReference type="OrthoDB" id="9814400at2"/>
<dbReference type="Gene3D" id="1.10.8.1050">
    <property type="entry name" value="Antitoxin VbhA-like"/>
    <property type="match status" value="1"/>
</dbReference>
<evidence type="ECO:0000313" key="10">
    <source>
        <dbReference type="Proteomes" id="UP000093044"/>
    </source>
</evidence>
<feature type="domain" description="Fido" evidence="8">
    <location>
        <begin position="107"/>
        <end position="256"/>
    </location>
</feature>
<dbReference type="PANTHER" id="PTHR39560:SF1">
    <property type="entry name" value="PROTEIN ADENYLYLTRANSFERASE FIC-RELATED"/>
    <property type="match status" value="1"/>
</dbReference>
<dbReference type="Pfam" id="PF21247">
    <property type="entry name" value="Fic-like_C"/>
    <property type="match status" value="1"/>
</dbReference>
<dbReference type="InterPro" id="IPR049514">
    <property type="entry name" value="Fic-like_C"/>
</dbReference>
<dbReference type="GO" id="GO:0005524">
    <property type="term" value="F:ATP binding"/>
    <property type="evidence" value="ECO:0007669"/>
    <property type="project" value="UniProtKB-KW"/>
</dbReference>
<comment type="catalytic activity">
    <reaction evidence="6">
        <text>L-threonyl-[protein] + ATP = 3-O-(5'-adenylyl)-L-threonyl-[protein] + diphosphate</text>
        <dbReference type="Rhea" id="RHEA:54292"/>
        <dbReference type="Rhea" id="RHEA-COMP:11060"/>
        <dbReference type="Rhea" id="RHEA-COMP:13847"/>
        <dbReference type="ChEBI" id="CHEBI:30013"/>
        <dbReference type="ChEBI" id="CHEBI:30616"/>
        <dbReference type="ChEBI" id="CHEBI:33019"/>
        <dbReference type="ChEBI" id="CHEBI:138113"/>
        <dbReference type="EC" id="2.7.7.108"/>
    </reaction>
</comment>
<organism evidence="9 10">
    <name type="scientific">Cloacibacillus porcorum</name>
    <dbReference type="NCBI Taxonomy" id="1197717"/>
    <lineage>
        <taxon>Bacteria</taxon>
        <taxon>Thermotogati</taxon>
        <taxon>Synergistota</taxon>
        <taxon>Synergistia</taxon>
        <taxon>Synergistales</taxon>
        <taxon>Synergistaceae</taxon>
        <taxon>Cloacibacillus</taxon>
    </lineage>
</organism>
<dbReference type="STRING" id="1197717.BED41_13675"/>
<dbReference type="KEGG" id="cpor:BED41_13675"/>
<dbReference type="GO" id="GO:0070733">
    <property type="term" value="F:AMPylase activity"/>
    <property type="evidence" value="ECO:0007669"/>
    <property type="project" value="UniProtKB-EC"/>
</dbReference>
<dbReference type="Gene3D" id="1.10.3290.10">
    <property type="entry name" value="Fido-like domain"/>
    <property type="match status" value="1"/>
</dbReference>
<evidence type="ECO:0000256" key="7">
    <source>
        <dbReference type="ARBA" id="ARBA00048696"/>
    </source>
</evidence>
<dbReference type="PANTHER" id="PTHR39560">
    <property type="entry name" value="PROTEIN ADENYLYLTRANSFERASE FIC-RELATED"/>
    <property type="match status" value="1"/>
</dbReference>
<evidence type="ECO:0000256" key="6">
    <source>
        <dbReference type="ARBA" id="ARBA00047939"/>
    </source>
</evidence>
<dbReference type="RefSeq" id="WP_066747481.1">
    <property type="nucleotide sequence ID" value="NZ_CAUFKJ010000004.1"/>
</dbReference>
<dbReference type="AlphaFoldDB" id="A0A1B2I7V7"/>
<evidence type="ECO:0000256" key="5">
    <source>
        <dbReference type="ARBA" id="ARBA00034531"/>
    </source>
</evidence>
<evidence type="ECO:0000313" key="9">
    <source>
        <dbReference type="EMBL" id="ANZ46052.1"/>
    </source>
</evidence>